<evidence type="ECO:0000313" key="1">
    <source>
        <dbReference type="EMBL" id="CBW74840.1"/>
    </source>
</evidence>
<gene>
    <name evidence="1" type="ordered locus">RBRH_03763</name>
</gene>
<protein>
    <submittedName>
        <fullName evidence="1">Uncharacterized protein</fullName>
    </submittedName>
</protein>
<dbReference type="EMBL" id="FR687359">
    <property type="protein sequence ID" value="CBW74840.1"/>
    <property type="molecule type" value="Genomic_DNA"/>
</dbReference>
<dbReference type="eggNOG" id="ENOG50338X1">
    <property type="taxonomic scope" value="Bacteria"/>
</dbReference>
<sequence length="226" mass="25913">MRRTAAAPTSSEARYLNMIDLYALYEEKAQDGLLTIHPSRWLYAGRQLGCGGVFDLLFRENQAIRVGDQIVQHFRQLYKVDLNSKVRHKYGYYFATSAVADRYFKYVPEGYMLECGIRDMLSVCHPDGHAEVYTPVGFVDLLLPSAVVEIKSFIRWKHALGQVLAYSTYYPDYAKIIHLYVRGDQNPKLEHPLRICSQFNVHITYQNLLPSELGPMSRLGKIVIAS</sequence>
<proteinExistence type="predicted"/>
<dbReference type="HOGENOM" id="CLU_1222889_0_0_4"/>
<name>E5AQF8_MYCRK</name>
<dbReference type="KEGG" id="brh:RBRH_03763"/>
<reference evidence="1 2" key="1">
    <citation type="journal article" date="2011" name="J. Bacteriol.">
        <title>Complete genome sequence of Burkholderia rhizoxinica, an endosymbiont of Rhizopus microsporus.</title>
        <authorList>
            <person name="Lackner G."/>
            <person name="Moebius N."/>
            <person name="Partida-Martinez L."/>
            <person name="Hertweck C."/>
        </authorList>
    </citation>
    <scope>NUCLEOTIDE SEQUENCE [LARGE SCALE GENOMIC DNA]</scope>
    <source>
        <strain evidence="2">DSM 19002 / CIP 109453 / HKI 454</strain>
    </source>
</reference>
<accession>E5AQF8</accession>
<evidence type="ECO:0000313" key="2">
    <source>
        <dbReference type="Proteomes" id="UP000007437"/>
    </source>
</evidence>
<organism evidence="1 2">
    <name type="scientific">Mycetohabitans rhizoxinica (strain DSM 19002 / CIP 109453 / HKI 454)</name>
    <name type="common">Paraburkholderia rhizoxinica</name>
    <dbReference type="NCBI Taxonomy" id="882378"/>
    <lineage>
        <taxon>Bacteria</taxon>
        <taxon>Pseudomonadati</taxon>
        <taxon>Pseudomonadota</taxon>
        <taxon>Betaproteobacteria</taxon>
        <taxon>Burkholderiales</taxon>
        <taxon>Burkholderiaceae</taxon>
        <taxon>Mycetohabitans</taxon>
    </lineage>
</organism>
<dbReference type="Proteomes" id="UP000007437">
    <property type="component" value="Chromosome"/>
</dbReference>
<dbReference type="AlphaFoldDB" id="E5AQF8"/>